<sequence>MPGHILAHLDCASPYSYFALLHLRRIRPILSTYGISISIIPIFLGGVNHATGNQPPSTLPAKAKFSPYDMQRAIEHFGTVKLSAPPFFPMVSLLPQRCMCVLKAQYPEEVFETVFERLWIWVFNKHVDLAKPENMKAVLLDGPELDEKQVDEIIRLAGTKEVKAVLNENTRRCIKEYGAFGAPWLWVVNGQGKGEPVFGSDRWVYVYRMLGLQFDDVKLKNADGTDVVSEGRLVSESARANAAKL</sequence>
<dbReference type="Proteomes" id="UP001172386">
    <property type="component" value="Unassembled WGS sequence"/>
</dbReference>
<evidence type="ECO:0000313" key="1">
    <source>
        <dbReference type="EMBL" id="KAJ9662081.1"/>
    </source>
</evidence>
<dbReference type="EMBL" id="JAPDRQ010000018">
    <property type="protein sequence ID" value="KAJ9662081.1"/>
    <property type="molecule type" value="Genomic_DNA"/>
</dbReference>
<reference evidence="1" key="1">
    <citation type="submission" date="2022-10" db="EMBL/GenBank/DDBJ databases">
        <title>Culturing micro-colonial fungi from biological soil crusts in the Mojave desert and describing Neophaeococcomyces mojavensis, and introducing the new genera and species Taxawa tesnikishii.</title>
        <authorList>
            <person name="Kurbessoian T."/>
            <person name="Stajich J.E."/>
        </authorList>
    </citation>
    <scope>NUCLEOTIDE SEQUENCE</scope>
    <source>
        <strain evidence="1">JES_112</strain>
    </source>
</reference>
<protein>
    <submittedName>
        <fullName evidence="1">Uncharacterized protein</fullName>
    </submittedName>
</protein>
<gene>
    <name evidence="1" type="ORF">H2198_001623</name>
</gene>
<name>A0ACC3AHI4_9EURO</name>
<proteinExistence type="predicted"/>
<organism evidence="1 2">
    <name type="scientific">Neophaeococcomyces mojaviensis</name>
    <dbReference type="NCBI Taxonomy" id="3383035"/>
    <lineage>
        <taxon>Eukaryota</taxon>
        <taxon>Fungi</taxon>
        <taxon>Dikarya</taxon>
        <taxon>Ascomycota</taxon>
        <taxon>Pezizomycotina</taxon>
        <taxon>Eurotiomycetes</taxon>
        <taxon>Chaetothyriomycetidae</taxon>
        <taxon>Chaetothyriales</taxon>
        <taxon>Chaetothyriales incertae sedis</taxon>
        <taxon>Neophaeococcomyces</taxon>
    </lineage>
</organism>
<accession>A0ACC3AHI4</accession>
<keyword evidence="2" id="KW-1185">Reference proteome</keyword>
<evidence type="ECO:0000313" key="2">
    <source>
        <dbReference type="Proteomes" id="UP001172386"/>
    </source>
</evidence>
<comment type="caution">
    <text evidence="1">The sequence shown here is derived from an EMBL/GenBank/DDBJ whole genome shotgun (WGS) entry which is preliminary data.</text>
</comment>